<evidence type="ECO:0000259" key="1">
    <source>
        <dbReference type="PROSITE" id="PS51153"/>
    </source>
</evidence>
<dbReference type="Pfam" id="PF05659">
    <property type="entry name" value="RPW8"/>
    <property type="match status" value="1"/>
</dbReference>
<dbReference type="TAIR" id="AT3G50480"/>
<protein>
    <submittedName>
        <fullName evidence="2">HR4</fullName>
    </submittedName>
</protein>
<reference evidence="2" key="1">
    <citation type="submission" date="2019-03" db="EMBL/GenBank/DDBJ databases">
        <title>RPW8/HR Repeats Predict NLR-dependent Hybrid Performance.</title>
        <authorList>
            <person name="Barragan C."/>
            <person name="Weigel D."/>
            <person name="Chae E."/>
        </authorList>
    </citation>
    <scope>NUCLEOTIDE SEQUENCE</scope>
</reference>
<dbReference type="SMR" id="A0A514YL93"/>
<dbReference type="GeneID" id="824212"/>
<organism evidence="2">
    <name type="scientific">Arabidopsis thaliana</name>
    <name type="common">Mouse-ear cress</name>
    <dbReference type="NCBI Taxonomy" id="3702"/>
    <lineage>
        <taxon>Eukaryota</taxon>
        <taxon>Viridiplantae</taxon>
        <taxon>Streptophyta</taxon>
        <taxon>Embryophyta</taxon>
        <taxon>Tracheophyta</taxon>
        <taxon>Spermatophyta</taxon>
        <taxon>Magnoliopsida</taxon>
        <taxon>eudicotyledons</taxon>
        <taxon>Gunneridae</taxon>
        <taxon>Pentapetalae</taxon>
        <taxon>rosids</taxon>
        <taxon>malvids</taxon>
        <taxon>Brassicales</taxon>
        <taxon>Brassicaceae</taxon>
        <taxon>Camelineae</taxon>
        <taxon>Arabidopsis</taxon>
    </lineage>
</organism>
<dbReference type="PROSITE" id="PS51153">
    <property type="entry name" value="RPW8"/>
    <property type="match status" value="1"/>
</dbReference>
<proteinExistence type="predicted"/>
<dbReference type="KEGG" id="ath:AT3G50480"/>
<feature type="domain" description="RPW8" evidence="1">
    <location>
        <begin position="1"/>
        <end position="157"/>
    </location>
</feature>
<dbReference type="RefSeq" id="NP_566933.1">
    <property type="nucleotide sequence ID" value="NM_114908.5"/>
</dbReference>
<dbReference type="ExpressionAtlas" id="A0A514YL93">
    <property type="expression patterns" value="baseline and differential"/>
</dbReference>
<dbReference type="EMBL" id="MK604929">
    <property type="protein sequence ID" value="QDK59712.1"/>
    <property type="molecule type" value="Genomic_DNA"/>
</dbReference>
<evidence type="ECO:0000313" key="2">
    <source>
        <dbReference type="EMBL" id="QDK59712.1"/>
    </source>
</evidence>
<dbReference type="AlphaFoldDB" id="A0A514YL93"/>
<accession>A0A514YL93</accession>
<sequence>MPIAELAVIKTVGGPLIAAALGVGAQVIYDGFRKGKDTSIINRLGRTMESISPVRDRIGKLSNVEGKPFREVHESLTRLLEDAKSIIEKYWKLRWSRHVCRKYRYIKKLESIELELVRVAREIQVHQWTDIKEMKAIQVHQWTDIKEMKAIQVDQWTDIKEMKAIQVDQWIDIKEMKAIQVDQWTDIKEMKAQISEKHNK</sequence>
<name>A0A514YL93_ARATH</name>
<dbReference type="InterPro" id="IPR008808">
    <property type="entry name" value="Powdery_mildew-R_dom"/>
</dbReference>